<sequence>MTENGTQDVSLAAGELQSELLAMLQRNAGTREFDEMLERVEAGVPDPARRAQLAGSVRAAMAVCEQLTLQQRRERGLLVVLESAHDLTSIRDLELVLQAIVRRARQIFASDIGYLTNFDRVRNDFYIRATEGAISERFKNVRVPPDHGICGHVLKHKTPYHSTDYLTDQGFAHERGIDLAIKDEGVESLLGAPLMVGNHCIGVLCICDRKPRRHAPWEVAMLSALAAQAAVAIENARLFQEAQVALQRASEANASLHRQAEETQAAADAQEQMTRLVARGCSLVDILDMVGTMLGGHIVLLDEAGQPTQRAAASPAHLAGGLNELLGRTEVQDLVHAALIEGRRSGVSQAIDGGPARHLRVATLMGADRLLGAILMLSDRAMSATEIRTFERGALVAGVVLLSQERSELEVSSESAATIRALVSWQQESLAALQLRAQPLGLDLKLALRMIVLAVEDRHIEYALRRMRPAVARGTLLEEFEGFIVAVCPDAGAEALQSALQGALLSDARLGAIGVVSGPVSQVDLLPESFRALKRGIDILRALGRSHELVPEATLTMYSMLFEQRRAADVAGFIEATVGGLVQQDRRRGTDLAGTLLAYLEHAQNAKATADSLQIHVNTLRQRLETIDELLAGWRQGGRFLELHVALRMHMLRQGVQALAPRRGTADA</sequence>
<evidence type="ECO:0000256" key="1">
    <source>
        <dbReference type="SAM" id="Coils"/>
    </source>
</evidence>
<accession>A0A679JW89</accession>
<dbReference type="Gene3D" id="1.10.10.2840">
    <property type="entry name" value="PucR C-terminal helix-turn-helix domain"/>
    <property type="match status" value="1"/>
</dbReference>
<dbReference type="SMART" id="SM00065">
    <property type="entry name" value="GAF"/>
    <property type="match status" value="1"/>
</dbReference>
<dbReference type="Pfam" id="PF01590">
    <property type="entry name" value="GAF"/>
    <property type="match status" value="1"/>
</dbReference>
<proteinExistence type="predicted"/>
<organism evidence="3">
    <name type="scientific">Variovorax paradoxus</name>
    <dbReference type="NCBI Taxonomy" id="34073"/>
    <lineage>
        <taxon>Bacteria</taxon>
        <taxon>Pseudomonadati</taxon>
        <taxon>Pseudomonadota</taxon>
        <taxon>Betaproteobacteria</taxon>
        <taxon>Burkholderiales</taxon>
        <taxon>Comamonadaceae</taxon>
        <taxon>Variovorax</taxon>
    </lineage>
</organism>
<name>A0A679JW89_VARPD</name>
<dbReference type="InterPro" id="IPR025736">
    <property type="entry name" value="PucR_C-HTH_dom"/>
</dbReference>
<dbReference type="EMBL" id="LR743508">
    <property type="protein sequence ID" value="CAA2110586.1"/>
    <property type="molecule type" value="Genomic_DNA"/>
</dbReference>
<dbReference type="InterPro" id="IPR042070">
    <property type="entry name" value="PucR_C-HTH_sf"/>
</dbReference>
<dbReference type="InterPro" id="IPR051448">
    <property type="entry name" value="CdaR-like_regulators"/>
</dbReference>
<dbReference type="PANTHER" id="PTHR33744">
    <property type="entry name" value="CARBOHYDRATE DIACID REGULATOR"/>
    <property type="match status" value="1"/>
</dbReference>
<gene>
    <name evidence="3" type="ORF">VVAX_06814</name>
</gene>
<dbReference type="InterPro" id="IPR003018">
    <property type="entry name" value="GAF"/>
</dbReference>
<dbReference type="PANTHER" id="PTHR33744:SF1">
    <property type="entry name" value="DNA-BINDING TRANSCRIPTIONAL ACTIVATOR ADER"/>
    <property type="match status" value="1"/>
</dbReference>
<dbReference type="AlphaFoldDB" id="A0A679JW89"/>
<dbReference type="RefSeq" id="WP_339095217.1">
    <property type="nucleotide sequence ID" value="NZ_LR743508.1"/>
</dbReference>
<evidence type="ECO:0000313" key="3">
    <source>
        <dbReference type="EMBL" id="CAA2110586.1"/>
    </source>
</evidence>
<feature type="coiled-coil region" evidence="1">
    <location>
        <begin position="239"/>
        <end position="273"/>
    </location>
</feature>
<evidence type="ECO:0000259" key="2">
    <source>
        <dbReference type="SMART" id="SM00065"/>
    </source>
</evidence>
<dbReference type="SUPFAM" id="SSF55781">
    <property type="entry name" value="GAF domain-like"/>
    <property type="match status" value="1"/>
</dbReference>
<reference evidence="3" key="1">
    <citation type="submission" date="2019-12" db="EMBL/GenBank/DDBJ databases">
        <authorList>
            <person name="Cremers G."/>
        </authorList>
    </citation>
    <scope>NUCLEOTIDE SEQUENCE</scope>
    <source>
        <strain evidence="3">Vvax</strain>
    </source>
</reference>
<keyword evidence="1" id="KW-0175">Coiled coil</keyword>
<dbReference type="Pfam" id="PF13556">
    <property type="entry name" value="HTH_30"/>
    <property type="match status" value="1"/>
</dbReference>
<feature type="domain" description="GAF" evidence="2">
    <location>
        <begin position="92"/>
        <end position="243"/>
    </location>
</feature>
<protein>
    <recommendedName>
        <fullName evidence="2">GAF domain-containing protein</fullName>
    </recommendedName>
</protein>
<dbReference type="InterPro" id="IPR029016">
    <property type="entry name" value="GAF-like_dom_sf"/>
</dbReference>
<dbReference type="Gene3D" id="3.30.450.40">
    <property type="match status" value="1"/>
</dbReference>